<dbReference type="EMBL" id="JABWUV010000007">
    <property type="protein sequence ID" value="KAF6341594.1"/>
    <property type="molecule type" value="Genomic_DNA"/>
</dbReference>
<keyword evidence="2" id="KW-1133">Transmembrane helix</keyword>
<keyword evidence="4" id="KW-1185">Reference proteome</keyword>
<protein>
    <submittedName>
        <fullName evidence="3">Uncharacterized protein</fullName>
    </submittedName>
</protein>
<accession>A0A7J7WW63</accession>
<sequence length="199" mass="21926">MKSEVTGKMSEEGSGREKAGHSRRRNNQRRGTEAGKCGDTGEAGGKGTLEGPSLHTGDHQGPERGSASRPRSRARPPDSQVSALPLLQKACEEPSPAVDFASFAFFLSFLKKYILLISYREEGRGIETSMREKHQSAASCAPPTGDVPATKVHALDQNRTWDFAVCRPTLYPLSQTGQGVFLSFFFFLITIYFIILFYF</sequence>
<proteinExistence type="predicted"/>
<feature type="transmembrane region" description="Helical" evidence="2">
    <location>
        <begin position="180"/>
        <end position="198"/>
    </location>
</feature>
<feature type="region of interest" description="Disordered" evidence="1">
    <location>
        <begin position="1"/>
        <end position="81"/>
    </location>
</feature>
<comment type="caution">
    <text evidence="3">The sequence shown here is derived from an EMBL/GenBank/DDBJ whole genome shotgun (WGS) entry which is preliminary data.</text>
</comment>
<evidence type="ECO:0000313" key="4">
    <source>
        <dbReference type="Proteomes" id="UP000527355"/>
    </source>
</evidence>
<organism evidence="3 4">
    <name type="scientific">Myotis myotis</name>
    <name type="common">Greater mouse-eared bat</name>
    <name type="synonym">Vespertilio myotis</name>
    <dbReference type="NCBI Taxonomy" id="51298"/>
    <lineage>
        <taxon>Eukaryota</taxon>
        <taxon>Metazoa</taxon>
        <taxon>Chordata</taxon>
        <taxon>Craniata</taxon>
        <taxon>Vertebrata</taxon>
        <taxon>Euteleostomi</taxon>
        <taxon>Mammalia</taxon>
        <taxon>Eutheria</taxon>
        <taxon>Laurasiatheria</taxon>
        <taxon>Chiroptera</taxon>
        <taxon>Yangochiroptera</taxon>
        <taxon>Vespertilionidae</taxon>
        <taxon>Myotis</taxon>
    </lineage>
</organism>
<keyword evidence="2" id="KW-0812">Transmembrane</keyword>
<evidence type="ECO:0000256" key="2">
    <source>
        <dbReference type="SAM" id="Phobius"/>
    </source>
</evidence>
<evidence type="ECO:0000313" key="3">
    <source>
        <dbReference type="EMBL" id="KAF6341594.1"/>
    </source>
</evidence>
<feature type="compositionally biased region" description="Basic and acidic residues" evidence="1">
    <location>
        <begin position="1"/>
        <end position="20"/>
    </location>
</feature>
<reference evidence="3 4" key="1">
    <citation type="journal article" date="2020" name="Nature">
        <title>Six reference-quality genomes reveal evolution of bat adaptations.</title>
        <authorList>
            <person name="Jebb D."/>
            <person name="Huang Z."/>
            <person name="Pippel M."/>
            <person name="Hughes G.M."/>
            <person name="Lavrichenko K."/>
            <person name="Devanna P."/>
            <person name="Winkler S."/>
            <person name="Jermiin L.S."/>
            <person name="Skirmuntt E.C."/>
            <person name="Katzourakis A."/>
            <person name="Burkitt-Gray L."/>
            <person name="Ray D.A."/>
            <person name="Sullivan K.A.M."/>
            <person name="Roscito J.G."/>
            <person name="Kirilenko B.M."/>
            <person name="Davalos L.M."/>
            <person name="Corthals A.P."/>
            <person name="Power M.L."/>
            <person name="Jones G."/>
            <person name="Ransome R.D."/>
            <person name="Dechmann D.K.N."/>
            <person name="Locatelli A.G."/>
            <person name="Puechmaille S.J."/>
            <person name="Fedrigo O."/>
            <person name="Jarvis E.D."/>
            <person name="Hiller M."/>
            <person name="Vernes S.C."/>
            <person name="Myers E.W."/>
            <person name="Teeling E.C."/>
        </authorList>
    </citation>
    <scope>NUCLEOTIDE SEQUENCE [LARGE SCALE GENOMIC DNA]</scope>
    <source>
        <strain evidence="3">MMyoMyo1</strain>
        <tissue evidence="3">Flight muscle</tissue>
    </source>
</reference>
<gene>
    <name evidence="3" type="ORF">mMyoMyo1_011995</name>
</gene>
<evidence type="ECO:0000256" key="1">
    <source>
        <dbReference type="SAM" id="MobiDB-lite"/>
    </source>
</evidence>
<dbReference type="Proteomes" id="UP000527355">
    <property type="component" value="Unassembled WGS sequence"/>
</dbReference>
<keyword evidence="2" id="KW-0472">Membrane</keyword>
<dbReference type="AlphaFoldDB" id="A0A7J7WW63"/>
<name>A0A7J7WW63_MYOMY</name>